<name>A0ABP9KRC1_9NOCA</name>
<gene>
    <name evidence="1" type="ORF">GCM10023318_46280</name>
</gene>
<dbReference type="Proteomes" id="UP001500603">
    <property type="component" value="Unassembled WGS sequence"/>
</dbReference>
<dbReference type="RefSeq" id="WP_345497841.1">
    <property type="nucleotide sequence ID" value="NZ_BAABJM010000005.1"/>
</dbReference>
<sequence>MSGCEEMPSVKYLPGTFGVTVVDGMEKPRIAAGNRSVLMAESSRAWVRCESADCR</sequence>
<accession>A0ABP9KRC1</accession>
<evidence type="ECO:0000313" key="1">
    <source>
        <dbReference type="EMBL" id="GAA5062530.1"/>
    </source>
</evidence>
<keyword evidence="2" id="KW-1185">Reference proteome</keyword>
<proteinExistence type="predicted"/>
<comment type="caution">
    <text evidence="1">The sequence shown here is derived from an EMBL/GenBank/DDBJ whole genome shotgun (WGS) entry which is preliminary data.</text>
</comment>
<reference evidence="2" key="1">
    <citation type="journal article" date="2019" name="Int. J. Syst. Evol. Microbiol.">
        <title>The Global Catalogue of Microorganisms (GCM) 10K type strain sequencing project: providing services to taxonomists for standard genome sequencing and annotation.</title>
        <authorList>
            <consortium name="The Broad Institute Genomics Platform"/>
            <consortium name="The Broad Institute Genome Sequencing Center for Infectious Disease"/>
            <person name="Wu L."/>
            <person name="Ma J."/>
        </authorList>
    </citation>
    <scope>NUCLEOTIDE SEQUENCE [LARGE SCALE GENOMIC DNA]</scope>
    <source>
        <strain evidence="2">JCM 18298</strain>
    </source>
</reference>
<evidence type="ECO:0000313" key="2">
    <source>
        <dbReference type="Proteomes" id="UP001500603"/>
    </source>
</evidence>
<dbReference type="EMBL" id="BAABJM010000005">
    <property type="protein sequence ID" value="GAA5062530.1"/>
    <property type="molecule type" value="Genomic_DNA"/>
</dbReference>
<protein>
    <submittedName>
        <fullName evidence="1">Uncharacterized protein</fullName>
    </submittedName>
</protein>
<organism evidence="1 2">
    <name type="scientific">Nocardia callitridis</name>
    <dbReference type="NCBI Taxonomy" id="648753"/>
    <lineage>
        <taxon>Bacteria</taxon>
        <taxon>Bacillati</taxon>
        <taxon>Actinomycetota</taxon>
        <taxon>Actinomycetes</taxon>
        <taxon>Mycobacteriales</taxon>
        <taxon>Nocardiaceae</taxon>
        <taxon>Nocardia</taxon>
    </lineage>
</organism>